<protein>
    <submittedName>
        <fullName evidence="2">Uncharacterized protein</fullName>
    </submittedName>
</protein>
<evidence type="ECO:0000313" key="2">
    <source>
        <dbReference type="EMBL" id="MFC3143421.1"/>
    </source>
</evidence>
<dbReference type="EMBL" id="JBHRTB010000010">
    <property type="protein sequence ID" value="MFC3143421.1"/>
    <property type="molecule type" value="Genomic_DNA"/>
</dbReference>
<dbReference type="RefSeq" id="WP_275630711.1">
    <property type="nucleotide sequence ID" value="NZ_JARGYD010000001.1"/>
</dbReference>
<proteinExistence type="predicted"/>
<sequence>MRRDLNSFLRRGAAFLALCTGLTGAAQAQPFEPGYAPLEGDIYEVPGIAVADTMPKGTWQGHIGQLMADRGNAGGTGKQLYFYGIDVATSDRLQFGVEYTRHADPAVIAGVEGSLKFQALSFHGKYKIAEFNGFTVSARAAGGYFYFSSDYYDTNTDGHDQWAASFHLPVSYEISPRLTFHLTPGVTVYPDELKGREFYGVVPSLGAGATLRASERLAFYGSVNMPFGDSGNTVMSDGSVDNVPIWTVGGRYLVSPQVALDVYLTNGFGTTPLTEIQAFIPDGEEPVLGFQMTYTPGHAPNYRSNYRGIRPLTERERHLQFRGLTLASADTLDPGMVLLTGAYGTDDHASFGGVFAPTYDMEIGYYVERLSDDGSRSGDRTVGREREERYMAVGKLRFMDQNNGSPFSMSANVQAGREFVTRFGVFYASLPMSYKFANGLAVTAEPKAAGFSDERLVGLGLGANYELWRGLEVIAEVTPMSGGDDPTWSLGARYHVPDSSISFEAQATNTIGNYGVGTMIAQDEVRYSVGVNVALDAGRFWEKLF</sequence>
<accession>A0ABV7GSV0</accession>
<feature type="signal peptide" evidence="1">
    <location>
        <begin position="1"/>
        <end position="28"/>
    </location>
</feature>
<dbReference type="Proteomes" id="UP001595632">
    <property type="component" value="Unassembled WGS sequence"/>
</dbReference>
<evidence type="ECO:0000256" key="1">
    <source>
        <dbReference type="SAM" id="SignalP"/>
    </source>
</evidence>
<keyword evidence="1" id="KW-0732">Signal</keyword>
<gene>
    <name evidence="2" type="ORF">ACFOGP_11910</name>
</gene>
<evidence type="ECO:0000313" key="3">
    <source>
        <dbReference type="Proteomes" id="UP001595632"/>
    </source>
</evidence>
<dbReference type="InterPro" id="IPR011250">
    <property type="entry name" value="OMP/PagP_B-barrel"/>
</dbReference>
<comment type="caution">
    <text evidence="2">The sequence shown here is derived from an EMBL/GenBank/DDBJ whole genome shotgun (WGS) entry which is preliminary data.</text>
</comment>
<reference evidence="3" key="1">
    <citation type="journal article" date="2019" name="Int. J. Syst. Evol. Microbiol.">
        <title>The Global Catalogue of Microorganisms (GCM) 10K type strain sequencing project: providing services to taxonomists for standard genome sequencing and annotation.</title>
        <authorList>
            <consortium name="The Broad Institute Genomics Platform"/>
            <consortium name="The Broad Institute Genome Sequencing Center for Infectious Disease"/>
            <person name="Wu L."/>
            <person name="Ma J."/>
        </authorList>
    </citation>
    <scope>NUCLEOTIDE SEQUENCE [LARGE SCALE GENOMIC DNA]</scope>
    <source>
        <strain evidence="3">KCTC 52366</strain>
    </source>
</reference>
<name>A0ABV7GSV0_9RHOB</name>
<keyword evidence="3" id="KW-1185">Reference proteome</keyword>
<dbReference type="SUPFAM" id="SSF56925">
    <property type="entry name" value="OMPA-like"/>
    <property type="match status" value="1"/>
</dbReference>
<organism evidence="2 3">
    <name type="scientific">Psychromarinibacter halotolerans</name>
    <dbReference type="NCBI Taxonomy" id="1775175"/>
    <lineage>
        <taxon>Bacteria</taxon>
        <taxon>Pseudomonadati</taxon>
        <taxon>Pseudomonadota</taxon>
        <taxon>Alphaproteobacteria</taxon>
        <taxon>Rhodobacterales</taxon>
        <taxon>Paracoccaceae</taxon>
        <taxon>Psychromarinibacter</taxon>
    </lineage>
</organism>
<feature type="chain" id="PRO_5045926717" evidence="1">
    <location>
        <begin position="29"/>
        <end position="545"/>
    </location>
</feature>